<dbReference type="RefSeq" id="WP_378527037.1">
    <property type="nucleotide sequence ID" value="NZ_JBHSNS010000003.1"/>
</dbReference>
<proteinExistence type="predicted"/>
<evidence type="ECO:0000313" key="4">
    <source>
        <dbReference type="Proteomes" id="UP001596072"/>
    </source>
</evidence>
<evidence type="ECO:0000313" key="3">
    <source>
        <dbReference type="EMBL" id="MFC5729165.1"/>
    </source>
</evidence>
<dbReference type="Gene3D" id="3.40.50.1400">
    <property type="match status" value="2"/>
</dbReference>
<evidence type="ECO:0000256" key="2">
    <source>
        <dbReference type="ARBA" id="ARBA00023239"/>
    </source>
</evidence>
<organism evidence="3 4">
    <name type="scientific">Nocardioides vastitatis</name>
    <dbReference type="NCBI Taxonomy" id="2568655"/>
    <lineage>
        <taxon>Bacteria</taxon>
        <taxon>Bacillati</taxon>
        <taxon>Actinomycetota</taxon>
        <taxon>Actinomycetes</taxon>
        <taxon>Propionibacteriales</taxon>
        <taxon>Nocardioidaceae</taxon>
        <taxon>Nocardioides</taxon>
    </lineage>
</organism>
<keyword evidence="4" id="KW-1185">Reference proteome</keyword>
<dbReference type="SUPFAM" id="SSF53800">
    <property type="entry name" value="Chelatase"/>
    <property type="match status" value="1"/>
</dbReference>
<dbReference type="InterPro" id="IPR050963">
    <property type="entry name" value="Sirohydro_Cobaltochel/CbiX"/>
</dbReference>
<dbReference type="PANTHER" id="PTHR33542">
    <property type="entry name" value="SIROHYDROCHLORIN FERROCHELATASE, CHLOROPLASTIC"/>
    <property type="match status" value="1"/>
</dbReference>
<dbReference type="InterPro" id="IPR002762">
    <property type="entry name" value="CbiX-like"/>
</dbReference>
<gene>
    <name evidence="3" type="ORF">ACFPQB_09560</name>
</gene>
<name>A0ABW0ZL32_9ACTN</name>
<dbReference type="Proteomes" id="UP001596072">
    <property type="component" value="Unassembled WGS sequence"/>
</dbReference>
<reference evidence="4" key="1">
    <citation type="journal article" date="2019" name="Int. J. Syst. Evol. Microbiol.">
        <title>The Global Catalogue of Microorganisms (GCM) 10K type strain sequencing project: providing services to taxonomists for standard genome sequencing and annotation.</title>
        <authorList>
            <consortium name="The Broad Institute Genomics Platform"/>
            <consortium name="The Broad Institute Genome Sequencing Center for Infectious Disease"/>
            <person name="Wu L."/>
            <person name="Ma J."/>
        </authorList>
    </citation>
    <scope>NUCLEOTIDE SEQUENCE [LARGE SCALE GENOMIC DNA]</scope>
    <source>
        <strain evidence="4">YIM 94188</strain>
    </source>
</reference>
<dbReference type="EMBL" id="JBHSNS010000003">
    <property type="protein sequence ID" value="MFC5729165.1"/>
    <property type="molecule type" value="Genomic_DNA"/>
</dbReference>
<comment type="caution">
    <text evidence="3">The sequence shown here is derived from an EMBL/GenBank/DDBJ whole genome shotgun (WGS) entry which is preliminary data.</text>
</comment>
<keyword evidence="2" id="KW-0456">Lyase</keyword>
<dbReference type="Pfam" id="PF01903">
    <property type="entry name" value="CbiX"/>
    <property type="match status" value="1"/>
</dbReference>
<protein>
    <submittedName>
        <fullName evidence="3">Sirohydrochlorin chelatase</fullName>
    </submittedName>
</protein>
<accession>A0ABW0ZL32</accession>
<evidence type="ECO:0000256" key="1">
    <source>
        <dbReference type="ARBA" id="ARBA00022723"/>
    </source>
</evidence>
<dbReference type="PANTHER" id="PTHR33542:SF5">
    <property type="entry name" value="FERROCHELATASE CHE1"/>
    <property type="match status" value="1"/>
</dbReference>
<keyword evidence="1" id="KW-0479">Metal-binding</keyword>
<sequence length="223" mass="22519">MTRLVTVAHGTRTATGNQVAVQITAAAGRRLGIEATASYVELCEPLFADVVADGFPGRTVAVPLLLSTGVHVRRDLPAAVAAGGAADRVALGRPFGPDPLLTAALAERLRESGADAGQPVVMVAAGSTDPAAMTDLEGAVAMLAQAWGGPVRLATLAGLGSRPVDVVEPGDAVSPYLLATGHFDRRLREESRAAGATVIADVIGPHPSVVDLVVERAGALGVG</sequence>